<proteinExistence type="predicted"/>
<accession>A0ABR4P4N5</accession>
<dbReference type="Proteomes" id="UP001629113">
    <property type="component" value="Unassembled WGS sequence"/>
</dbReference>
<name>A0ABR4P4N5_9HELO</name>
<keyword evidence="3" id="KW-1185">Reference proteome</keyword>
<evidence type="ECO:0000313" key="2">
    <source>
        <dbReference type="EMBL" id="KAL3418147.1"/>
    </source>
</evidence>
<evidence type="ECO:0000313" key="3">
    <source>
        <dbReference type="Proteomes" id="UP001629113"/>
    </source>
</evidence>
<feature type="compositionally biased region" description="Polar residues" evidence="1">
    <location>
        <begin position="143"/>
        <end position="163"/>
    </location>
</feature>
<gene>
    <name evidence="2" type="ORF">PVAG01_09862</name>
</gene>
<sequence>MRVMESISASKSTRYHPLAADAPYISSDANRSDRHPHSATRFPEVRRNSFSRPLRSSPRAPRQPPRPPQEKGSSAVSPKPRHEAAQAQKVVPQPGLVVPGAWPEELEYAKPSSRQPSQRSSAQSQRGGNTTDNFEMRMPGSWPEQQETPSTLTSPPSNVFSEQPSSRYPRIRTIPIPYPAPYQCRSQQQQENKEDLLVVNHSLPGQNGDRAIFHQAHALLQSYGYPPPSNAYFRRLIRLGFSEPL</sequence>
<protein>
    <submittedName>
        <fullName evidence="2">Uncharacterized protein</fullName>
    </submittedName>
</protein>
<reference evidence="2 3" key="1">
    <citation type="submission" date="2024-06" db="EMBL/GenBank/DDBJ databases">
        <title>Complete genome of Phlyctema vagabunda strain 19-DSS-EL-015.</title>
        <authorList>
            <person name="Fiorenzani C."/>
        </authorList>
    </citation>
    <scope>NUCLEOTIDE SEQUENCE [LARGE SCALE GENOMIC DNA]</scope>
    <source>
        <strain evidence="2 3">19-DSS-EL-015</strain>
    </source>
</reference>
<comment type="caution">
    <text evidence="2">The sequence shown here is derived from an EMBL/GenBank/DDBJ whole genome shotgun (WGS) entry which is preliminary data.</text>
</comment>
<feature type="region of interest" description="Disordered" evidence="1">
    <location>
        <begin position="1"/>
        <end position="166"/>
    </location>
</feature>
<evidence type="ECO:0000256" key="1">
    <source>
        <dbReference type="SAM" id="MobiDB-lite"/>
    </source>
</evidence>
<organism evidence="2 3">
    <name type="scientific">Phlyctema vagabunda</name>
    <dbReference type="NCBI Taxonomy" id="108571"/>
    <lineage>
        <taxon>Eukaryota</taxon>
        <taxon>Fungi</taxon>
        <taxon>Dikarya</taxon>
        <taxon>Ascomycota</taxon>
        <taxon>Pezizomycotina</taxon>
        <taxon>Leotiomycetes</taxon>
        <taxon>Helotiales</taxon>
        <taxon>Dermateaceae</taxon>
        <taxon>Phlyctema</taxon>
    </lineage>
</organism>
<dbReference type="EMBL" id="JBFCZG010000009">
    <property type="protein sequence ID" value="KAL3418147.1"/>
    <property type="molecule type" value="Genomic_DNA"/>
</dbReference>
<feature type="compositionally biased region" description="Low complexity" evidence="1">
    <location>
        <begin position="111"/>
        <end position="126"/>
    </location>
</feature>
<feature type="compositionally biased region" description="Low complexity" evidence="1">
    <location>
        <begin position="48"/>
        <end position="60"/>
    </location>
</feature>